<comment type="caution">
    <text evidence="10">The sequence shown here is derived from an EMBL/GenBank/DDBJ whole genome shotgun (WGS) entry which is preliminary data.</text>
</comment>
<keyword evidence="5 8" id="KW-1133">Transmembrane helix</keyword>
<evidence type="ECO:0000256" key="4">
    <source>
        <dbReference type="ARBA" id="ARBA00022692"/>
    </source>
</evidence>
<feature type="transmembrane region" description="Helical" evidence="8">
    <location>
        <begin position="289"/>
        <end position="310"/>
    </location>
</feature>
<feature type="transmembrane region" description="Helical" evidence="8">
    <location>
        <begin position="105"/>
        <end position="125"/>
    </location>
</feature>
<evidence type="ECO:0000256" key="7">
    <source>
        <dbReference type="ARBA" id="ARBA00023169"/>
    </source>
</evidence>
<evidence type="ECO:0000313" key="10">
    <source>
        <dbReference type="EMBL" id="MBS9476643.1"/>
    </source>
</evidence>
<accession>A0ABS5R4N6</accession>
<reference evidence="10" key="1">
    <citation type="submission" date="2021-05" db="EMBL/GenBank/DDBJ databases">
        <authorList>
            <person name="Sun Q."/>
            <person name="Inoue M."/>
        </authorList>
    </citation>
    <scope>NUCLEOTIDE SEQUENCE</scope>
    <source>
        <strain evidence="10">VKM B-3255</strain>
    </source>
</reference>
<dbReference type="PANTHER" id="PTHR30576">
    <property type="entry name" value="COLANIC BIOSYNTHESIS UDP-GLUCOSE LIPID CARRIER TRANSFERASE"/>
    <property type="match status" value="1"/>
</dbReference>
<dbReference type="InterPro" id="IPR017475">
    <property type="entry name" value="EPS_sugar_tfrase"/>
</dbReference>
<proteinExistence type="inferred from homology"/>
<evidence type="ECO:0000313" key="11">
    <source>
        <dbReference type="Proteomes" id="UP001166585"/>
    </source>
</evidence>
<name>A0ABS5R4N6_9HYPH</name>
<dbReference type="RefSeq" id="WP_213754462.1">
    <property type="nucleotide sequence ID" value="NZ_JAHCQH010000014.1"/>
</dbReference>
<feature type="transmembrane region" description="Helical" evidence="8">
    <location>
        <begin position="74"/>
        <end position="93"/>
    </location>
</feature>
<sequence>MGEIGIYYELSESAASEGRKERLRSRGGLGRHRNLVRLSLIVGAAVIDLATIGVAGILAGALRHGELSPSNWDQTLALLAPSYLLAAIALRAYDMRALRSFSRSILRALAALIIAAAISFSVTFALKVSAELSRLEVGYTLLLGSVLLVLVRAMGVSMIRRFLFSIVEPRIVVLTDGVGMERRTGNMMTMMVNVRKHNIVPALSDPKFFDRVSRTVRDADRVVLSFADSEERLKWAEAMRLSGLDAEIVADLGDVQPLALSHWQNHPTLVISRGPLNLGERLLKRGFDLAVTGAMLLVVGPVIAICAILVKLDSPGPAFFVQERVGRNNRTYRCFKLRTMRNDLSDNSGNISASRGDARITRIGNFLRRTSLDELPQLFNVLNGDMSLVGPRPHALGSRAEGALFWELIPDYWSRHTMKPGVTGLAQVRGYRGATHSRIDIEKRVAADLEYINGWSLWLDIKILFMTLKVAIHHNAY</sequence>
<feature type="transmembrane region" description="Helical" evidence="8">
    <location>
        <begin position="137"/>
        <end position="155"/>
    </location>
</feature>
<evidence type="ECO:0000256" key="1">
    <source>
        <dbReference type="ARBA" id="ARBA00004141"/>
    </source>
</evidence>
<evidence type="ECO:0000256" key="5">
    <source>
        <dbReference type="ARBA" id="ARBA00022989"/>
    </source>
</evidence>
<evidence type="ECO:0000256" key="8">
    <source>
        <dbReference type="SAM" id="Phobius"/>
    </source>
</evidence>
<dbReference type="Pfam" id="PF02397">
    <property type="entry name" value="Bac_transf"/>
    <property type="match status" value="1"/>
</dbReference>
<organism evidence="10 11">
    <name type="scientific">Ancylobacter radicis</name>
    <dbReference type="NCBI Taxonomy" id="2836179"/>
    <lineage>
        <taxon>Bacteria</taxon>
        <taxon>Pseudomonadati</taxon>
        <taxon>Pseudomonadota</taxon>
        <taxon>Alphaproteobacteria</taxon>
        <taxon>Hyphomicrobiales</taxon>
        <taxon>Xanthobacteraceae</taxon>
        <taxon>Ancylobacter</taxon>
    </lineage>
</organism>
<protein>
    <submittedName>
        <fullName evidence="10">Exopolysaccharide biosynthesis polyprenyl glycosylphosphotransferase</fullName>
    </submittedName>
</protein>
<comment type="subcellular location">
    <subcellularLocation>
        <location evidence="1">Membrane</location>
        <topology evidence="1">Multi-pass membrane protein</topology>
    </subcellularLocation>
</comment>
<gene>
    <name evidence="10" type="ORF">KIP89_05955</name>
</gene>
<comment type="similarity">
    <text evidence="2">Belongs to the bacterial sugar transferase family.</text>
</comment>
<feature type="transmembrane region" description="Helical" evidence="8">
    <location>
        <begin position="35"/>
        <end position="62"/>
    </location>
</feature>
<dbReference type="InterPro" id="IPR003362">
    <property type="entry name" value="Bact_transf"/>
</dbReference>
<dbReference type="EMBL" id="JAHCQH010000014">
    <property type="protein sequence ID" value="MBS9476643.1"/>
    <property type="molecule type" value="Genomic_DNA"/>
</dbReference>
<dbReference type="NCBIfam" id="TIGR03025">
    <property type="entry name" value="EPS_sugtrans"/>
    <property type="match status" value="1"/>
</dbReference>
<evidence type="ECO:0000259" key="9">
    <source>
        <dbReference type="Pfam" id="PF02397"/>
    </source>
</evidence>
<keyword evidence="11" id="KW-1185">Reference proteome</keyword>
<evidence type="ECO:0000256" key="6">
    <source>
        <dbReference type="ARBA" id="ARBA00023136"/>
    </source>
</evidence>
<keyword evidence="7" id="KW-0270">Exopolysaccharide synthesis</keyword>
<keyword evidence="6 8" id="KW-0472">Membrane</keyword>
<dbReference type="Proteomes" id="UP001166585">
    <property type="component" value="Unassembled WGS sequence"/>
</dbReference>
<keyword evidence="3" id="KW-0808">Transferase</keyword>
<evidence type="ECO:0000256" key="3">
    <source>
        <dbReference type="ARBA" id="ARBA00022679"/>
    </source>
</evidence>
<dbReference type="PANTHER" id="PTHR30576:SF0">
    <property type="entry name" value="UNDECAPRENYL-PHOSPHATE N-ACETYLGALACTOSAMINYL 1-PHOSPHATE TRANSFERASE-RELATED"/>
    <property type="match status" value="1"/>
</dbReference>
<evidence type="ECO:0000256" key="2">
    <source>
        <dbReference type="ARBA" id="ARBA00006464"/>
    </source>
</evidence>
<keyword evidence="4 8" id="KW-0812">Transmembrane</keyword>
<feature type="domain" description="Bacterial sugar transferase" evidence="9">
    <location>
        <begin position="284"/>
        <end position="472"/>
    </location>
</feature>